<proteinExistence type="predicted"/>
<name>A0ABZ1D0S3_9TREE</name>
<keyword evidence="2" id="KW-1185">Reference proteome</keyword>
<reference evidence="1 2" key="1">
    <citation type="submission" date="2024-01" db="EMBL/GenBank/DDBJ databases">
        <title>Comparative genomics of Cryptococcus and Kwoniella reveals pathogenesis evolution and contrasting modes of karyotype evolution via chromosome fusion or intercentromeric recombination.</title>
        <authorList>
            <person name="Coelho M.A."/>
            <person name="David-Palma M."/>
            <person name="Shea T."/>
            <person name="Bowers K."/>
            <person name="McGinley-Smith S."/>
            <person name="Mohammad A.W."/>
            <person name="Gnirke A."/>
            <person name="Yurkov A.M."/>
            <person name="Nowrousian M."/>
            <person name="Sun S."/>
            <person name="Cuomo C.A."/>
            <person name="Heitman J."/>
        </authorList>
    </citation>
    <scope>NUCLEOTIDE SEQUENCE [LARGE SCALE GENOMIC DNA]</scope>
    <source>
        <strain evidence="1">CBS 11374</strain>
    </source>
</reference>
<gene>
    <name evidence="1" type="ORF">IL334_003929</name>
</gene>
<sequence>MGNVRSRLFPDKHRLSLHAVHFKVYSFDDLSTYEKCFAYSETYSDLFDQINVSKLNANITYIACYRTNPYSKQDIEAIRDDIQAFLGPTYTVDHDQNLKSLES</sequence>
<protein>
    <submittedName>
        <fullName evidence="1">Uncharacterized protein</fullName>
    </submittedName>
</protein>
<organism evidence="1 2">
    <name type="scientific">Kwoniella shivajii</name>
    <dbReference type="NCBI Taxonomy" id="564305"/>
    <lineage>
        <taxon>Eukaryota</taxon>
        <taxon>Fungi</taxon>
        <taxon>Dikarya</taxon>
        <taxon>Basidiomycota</taxon>
        <taxon>Agaricomycotina</taxon>
        <taxon>Tremellomycetes</taxon>
        <taxon>Tremellales</taxon>
        <taxon>Cryptococcaceae</taxon>
        <taxon>Kwoniella</taxon>
    </lineage>
</organism>
<dbReference type="Proteomes" id="UP001329825">
    <property type="component" value="Chromosome 5"/>
</dbReference>
<dbReference type="EMBL" id="CP141885">
    <property type="protein sequence ID" value="WRT66964.1"/>
    <property type="molecule type" value="Genomic_DNA"/>
</dbReference>
<dbReference type="GeneID" id="87956060"/>
<dbReference type="RefSeq" id="XP_062791704.1">
    <property type="nucleotide sequence ID" value="XM_062935653.1"/>
</dbReference>
<evidence type="ECO:0000313" key="1">
    <source>
        <dbReference type="EMBL" id="WRT66964.1"/>
    </source>
</evidence>
<evidence type="ECO:0000313" key="2">
    <source>
        <dbReference type="Proteomes" id="UP001329825"/>
    </source>
</evidence>
<accession>A0ABZ1D0S3</accession>